<dbReference type="GO" id="GO:0008652">
    <property type="term" value="P:amino acid biosynthetic process"/>
    <property type="evidence" value="ECO:0007669"/>
    <property type="project" value="UniProtKB-KW"/>
</dbReference>
<dbReference type="EMBL" id="JRWG01000006">
    <property type="protein sequence ID" value="KXN98546.1"/>
    <property type="molecule type" value="Genomic_DNA"/>
</dbReference>
<gene>
    <name evidence="7" type="primary">aroA</name>
    <name evidence="9" type="ORF">LS48_10690</name>
</gene>
<keyword evidence="3 7" id="KW-0028">Amino-acid biosynthesis</keyword>
<feature type="binding site" evidence="7">
    <location>
        <position position="70"/>
    </location>
    <ligand>
        <name>phosphoenolpyruvate</name>
        <dbReference type="ChEBI" id="CHEBI:58702"/>
    </ligand>
</feature>
<dbReference type="InterPro" id="IPR001986">
    <property type="entry name" value="Enolpyruvate_Tfrase_dom"/>
</dbReference>
<evidence type="ECO:0000259" key="8">
    <source>
        <dbReference type="Pfam" id="PF00275"/>
    </source>
</evidence>
<comment type="function">
    <text evidence="7">Catalyzes the transfer of the enolpyruvyl moiety of phosphoenolpyruvate (PEP) to the 5-hydroxyl of shikimate-3-phosphate (S3P) to produce enolpyruvyl shikimate-3-phosphate and inorganic phosphate.</text>
</comment>
<comment type="catalytic activity">
    <reaction evidence="6">
        <text>3-phosphoshikimate + phosphoenolpyruvate = 5-O-(1-carboxyvinyl)-3-phosphoshikimate + phosphate</text>
        <dbReference type="Rhea" id="RHEA:21256"/>
        <dbReference type="ChEBI" id="CHEBI:43474"/>
        <dbReference type="ChEBI" id="CHEBI:57701"/>
        <dbReference type="ChEBI" id="CHEBI:58702"/>
        <dbReference type="ChEBI" id="CHEBI:145989"/>
        <dbReference type="EC" id="2.5.1.19"/>
    </reaction>
    <physiologicalReaction direction="left-to-right" evidence="6">
        <dbReference type="Rhea" id="RHEA:21257"/>
    </physiologicalReaction>
</comment>
<dbReference type="InterPro" id="IPR036968">
    <property type="entry name" value="Enolpyruvate_Tfrase_sf"/>
</dbReference>
<dbReference type="RefSeq" id="WP_062622516.1">
    <property type="nucleotide sequence ID" value="NZ_JRWG01000006.1"/>
</dbReference>
<evidence type="ECO:0000256" key="1">
    <source>
        <dbReference type="ARBA" id="ARBA00004811"/>
    </source>
</evidence>
<evidence type="ECO:0000256" key="3">
    <source>
        <dbReference type="ARBA" id="ARBA00022605"/>
    </source>
</evidence>
<name>A0A137RGC9_9FLAO</name>
<feature type="binding site" evidence="7">
    <location>
        <position position="324"/>
    </location>
    <ligand>
        <name>phosphoenolpyruvate</name>
        <dbReference type="ChEBI" id="CHEBI:58702"/>
    </ligand>
</feature>
<evidence type="ECO:0000256" key="2">
    <source>
        <dbReference type="ARBA" id="ARBA00009948"/>
    </source>
</evidence>
<comment type="caution">
    <text evidence="7">Lacks conserved residue(s) required for the propagation of feature annotation.</text>
</comment>
<dbReference type="Pfam" id="PF00275">
    <property type="entry name" value="EPSP_synthase"/>
    <property type="match status" value="1"/>
</dbReference>
<dbReference type="Gene3D" id="3.65.10.10">
    <property type="entry name" value="Enolpyruvate transferase domain"/>
    <property type="match status" value="2"/>
</dbReference>
<evidence type="ECO:0000256" key="7">
    <source>
        <dbReference type="HAMAP-Rule" id="MF_00210"/>
    </source>
</evidence>
<feature type="active site" description="Proton acceptor" evidence="7">
    <location>
        <position position="293"/>
    </location>
</feature>
<feature type="binding site" evidence="7">
    <location>
        <position position="147"/>
    </location>
    <ligand>
        <name>phosphoenolpyruvate</name>
        <dbReference type="ChEBI" id="CHEBI:58702"/>
    </ligand>
</feature>
<feature type="binding site" evidence="7">
    <location>
        <position position="99"/>
    </location>
    <ligand>
        <name>phosphoenolpyruvate</name>
        <dbReference type="ChEBI" id="CHEBI:58702"/>
    </ligand>
</feature>
<dbReference type="GO" id="GO:0003866">
    <property type="term" value="F:3-phosphoshikimate 1-carboxyvinyltransferase activity"/>
    <property type="evidence" value="ECO:0007669"/>
    <property type="project" value="UniProtKB-UniRule"/>
</dbReference>
<feature type="binding site" evidence="7">
    <location>
        <position position="23"/>
    </location>
    <ligand>
        <name>3-phosphoshikimate</name>
        <dbReference type="ChEBI" id="CHEBI:145989"/>
    </ligand>
</feature>
<evidence type="ECO:0000313" key="10">
    <source>
        <dbReference type="Proteomes" id="UP000070138"/>
    </source>
</evidence>
<dbReference type="GO" id="GO:0009423">
    <property type="term" value="P:chorismate biosynthetic process"/>
    <property type="evidence" value="ECO:0007669"/>
    <property type="project" value="UniProtKB-UniRule"/>
</dbReference>
<keyword evidence="4 7" id="KW-0808">Transferase</keyword>
<evidence type="ECO:0000256" key="4">
    <source>
        <dbReference type="ARBA" id="ARBA00022679"/>
    </source>
</evidence>
<dbReference type="GO" id="GO:0009073">
    <property type="term" value="P:aromatic amino acid family biosynthetic process"/>
    <property type="evidence" value="ECO:0007669"/>
    <property type="project" value="UniProtKB-KW"/>
</dbReference>
<dbReference type="AlphaFoldDB" id="A0A137RGC9"/>
<dbReference type="STRING" id="1548749.LS48_10690"/>
<dbReference type="Proteomes" id="UP000070138">
    <property type="component" value="Unassembled WGS sequence"/>
</dbReference>
<accession>A0A137RGC9</accession>
<dbReference type="OrthoDB" id="9809920at2"/>
<feature type="binding site" evidence="7">
    <location>
        <position position="173"/>
    </location>
    <ligand>
        <name>3-phosphoshikimate</name>
        <dbReference type="ChEBI" id="CHEBI:145989"/>
    </ligand>
</feature>
<comment type="pathway">
    <text evidence="1 7">Metabolic intermediate biosynthesis; chorismate biosynthesis; chorismate from D-erythrose 4-phosphate and phosphoenolpyruvate: step 6/7.</text>
</comment>
<feature type="binding site" evidence="7">
    <location>
        <position position="146"/>
    </location>
    <ligand>
        <name>3-phosphoshikimate</name>
        <dbReference type="ChEBI" id="CHEBI:145989"/>
    </ligand>
</feature>
<protein>
    <recommendedName>
        <fullName evidence="7">3-phosphoshikimate 1-carboxyvinyltransferase</fullName>
        <ecNumber evidence="7">2.5.1.19</ecNumber>
    </recommendedName>
    <alternativeName>
        <fullName evidence="7">5-enolpyruvylshikimate-3-phosphate synthase</fullName>
        <shortName evidence="7">EPSP synthase</shortName>
        <shortName evidence="7">EPSPS</shortName>
    </alternativeName>
</protein>
<dbReference type="InterPro" id="IPR006264">
    <property type="entry name" value="EPSP_synthase"/>
</dbReference>
<keyword evidence="10" id="KW-1185">Reference proteome</keyword>
<feature type="binding site" evidence="7">
    <location>
        <position position="147"/>
    </location>
    <ligand>
        <name>3-phosphoshikimate</name>
        <dbReference type="ChEBI" id="CHEBI:145989"/>
    </ligand>
</feature>
<comment type="subunit">
    <text evidence="7">Monomer.</text>
</comment>
<dbReference type="InterPro" id="IPR013792">
    <property type="entry name" value="RNA3'P_cycl/enolpyr_Trfase_a/b"/>
</dbReference>
<feature type="binding site" evidence="7">
    <location>
        <position position="320"/>
    </location>
    <ligand>
        <name>3-phosphoshikimate</name>
        <dbReference type="ChEBI" id="CHEBI:145989"/>
    </ligand>
</feature>
<sequence>MIANLKKGELPSENIKINICGSKSESNRLLILQAGFPNISIENLSDSDDTAVLQKGLKVLKGTVDIHHAGTAMRFLTAYFAAKEGADVLLTGSQRMQDRPIEILVNALRNLGADIEYAQNEGFPPLKIRGKNLQKNEVTIKADLSSQYISALMLIAPMLPTGLIISLEGKITSIPYIEMTLQLLKNIGVTGNFDGNSIVISPIKSIEDVRIVVESDWSSASYFYSLVALSENLQITLGNFSEESLQGDAALVQLYNSLGVETVFNTSDDTISLSKKSIELPDSLLLNLANTPDLAQTIAVSCFGLGVSCRLTGLHTLKIKETDRLMALKTELEKLGASVQIDSNSLNLEKSLKISKGIAVETYQDHRMAMAFAPLALKTEITINSAGVVSKSYPKFWEDIEKTGVNCVFEQFKN</sequence>
<dbReference type="UniPathway" id="UPA00053">
    <property type="reaction ID" value="UER00089"/>
</dbReference>
<feature type="binding site" evidence="7">
    <location>
        <position position="23"/>
    </location>
    <ligand>
        <name>phosphoenolpyruvate</name>
        <dbReference type="ChEBI" id="CHEBI:58702"/>
    </ligand>
</feature>
<dbReference type="InterPro" id="IPR023193">
    <property type="entry name" value="EPSP_synthase_CS"/>
</dbReference>
<feature type="binding site" evidence="7">
    <location>
        <position position="367"/>
    </location>
    <ligand>
        <name>phosphoenolpyruvate</name>
        <dbReference type="ChEBI" id="CHEBI:58702"/>
    </ligand>
</feature>
<keyword evidence="7" id="KW-0963">Cytoplasm</keyword>
<dbReference type="HAMAP" id="MF_00210">
    <property type="entry name" value="EPSP_synth"/>
    <property type="match status" value="1"/>
</dbReference>
<feature type="binding site" evidence="7">
    <location>
        <position position="391"/>
    </location>
    <ligand>
        <name>phosphoenolpyruvate</name>
        <dbReference type="ChEBI" id="CHEBI:58702"/>
    </ligand>
</feature>
<dbReference type="PATRIC" id="fig|1548749.3.peg.2247"/>
<feature type="binding site" evidence="7">
    <location>
        <position position="293"/>
    </location>
    <ligand>
        <name>3-phosphoshikimate</name>
        <dbReference type="ChEBI" id="CHEBI:145989"/>
    </ligand>
</feature>
<reference evidence="10" key="1">
    <citation type="submission" date="2014-10" db="EMBL/GenBank/DDBJ databases">
        <title>Genome sequencing of Vitellibacter sp. D-24.</title>
        <authorList>
            <person name="Thevarajoo S."/>
            <person name="Selvaratnam C."/>
            <person name="Goh K.M."/>
            <person name="Chong C.S."/>
        </authorList>
    </citation>
    <scope>NUCLEOTIDE SEQUENCE [LARGE SCALE GENOMIC DNA]</scope>
    <source>
        <strain evidence="10">D-24</strain>
    </source>
</reference>
<proteinExistence type="inferred from homology"/>
<evidence type="ECO:0000313" key="9">
    <source>
        <dbReference type="EMBL" id="KXN98546.1"/>
    </source>
</evidence>
<evidence type="ECO:0000256" key="5">
    <source>
        <dbReference type="ARBA" id="ARBA00023141"/>
    </source>
</evidence>
<organism evidence="9 10">
    <name type="scientific">Aequorivita aquimaris</name>
    <dbReference type="NCBI Taxonomy" id="1548749"/>
    <lineage>
        <taxon>Bacteria</taxon>
        <taxon>Pseudomonadati</taxon>
        <taxon>Bacteroidota</taxon>
        <taxon>Flavobacteriia</taxon>
        <taxon>Flavobacteriales</taxon>
        <taxon>Flavobacteriaceae</taxon>
        <taxon>Aequorivita</taxon>
    </lineage>
</organism>
<reference evidence="9 10" key="2">
    <citation type="journal article" date="2016" name="Int. J. Syst. Evol. Microbiol.">
        <title>Vitellibacter aquimaris sp. nov., a marine bacterium isolated from seawater.</title>
        <authorList>
            <person name="Thevarajoo S."/>
            <person name="Selvaratnam C."/>
            <person name="Goh K.M."/>
            <person name="Hong K.W."/>
            <person name="Chan X.Y."/>
            <person name="Chan K.G."/>
            <person name="Chong C.S."/>
        </authorList>
    </citation>
    <scope>NUCLEOTIDE SEQUENCE [LARGE SCALE GENOMIC DNA]</scope>
    <source>
        <strain evidence="9 10">D-24</strain>
    </source>
</reference>
<feature type="binding site" evidence="7">
    <location>
        <position position="145"/>
    </location>
    <ligand>
        <name>3-phosphoshikimate</name>
        <dbReference type="ChEBI" id="CHEBI:145989"/>
    </ligand>
</feature>
<feature type="binding site" evidence="7">
    <location>
        <position position="28"/>
    </location>
    <ligand>
        <name>3-phosphoshikimate</name>
        <dbReference type="ChEBI" id="CHEBI:145989"/>
    </ligand>
</feature>
<evidence type="ECO:0000256" key="6">
    <source>
        <dbReference type="ARBA" id="ARBA00044633"/>
    </source>
</evidence>
<dbReference type="EC" id="2.5.1.19" evidence="7"/>
<comment type="caution">
    <text evidence="9">The sequence shown here is derived from an EMBL/GenBank/DDBJ whole genome shotgun (WGS) entry which is preliminary data.</text>
</comment>
<dbReference type="SUPFAM" id="SSF55205">
    <property type="entry name" value="EPT/RTPC-like"/>
    <property type="match status" value="1"/>
</dbReference>
<keyword evidence="5 7" id="KW-0057">Aromatic amino acid biosynthesis</keyword>
<feature type="domain" description="Enolpyruvate transferase" evidence="8">
    <location>
        <begin position="64"/>
        <end position="399"/>
    </location>
</feature>
<feature type="binding site" evidence="7">
    <location>
        <position position="24"/>
    </location>
    <ligand>
        <name>3-phosphoshikimate</name>
        <dbReference type="ChEBI" id="CHEBI:145989"/>
    </ligand>
</feature>
<dbReference type="PANTHER" id="PTHR21090">
    <property type="entry name" value="AROM/DEHYDROQUINATE SYNTHASE"/>
    <property type="match status" value="1"/>
</dbReference>
<comment type="subcellular location">
    <subcellularLocation>
        <location evidence="7">Cytoplasm</location>
    </subcellularLocation>
</comment>
<dbReference type="PROSITE" id="PS00885">
    <property type="entry name" value="EPSP_SYNTHASE_2"/>
    <property type="match status" value="1"/>
</dbReference>
<dbReference type="PIRSF" id="PIRSF000505">
    <property type="entry name" value="EPSPS"/>
    <property type="match status" value="1"/>
</dbReference>
<dbReference type="GO" id="GO:0005737">
    <property type="term" value="C:cytoplasm"/>
    <property type="evidence" value="ECO:0007669"/>
    <property type="project" value="UniProtKB-SubCell"/>
</dbReference>
<comment type="similarity">
    <text evidence="2 7">Belongs to the EPSP synthase family.</text>
</comment>
<dbReference type="PANTHER" id="PTHR21090:SF5">
    <property type="entry name" value="PENTAFUNCTIONAL AROM POLYPEPTIDE"/>
    <property type="match status" value="1"/>
</dbReference>